<gene>
    <name evidence="1" type="ORF">BCR44DRAFT_351013</name>
</gene>
<comment type="caution">
    <text evidence="1">The sequence shown here is derived from an EMBL/GenBank/DDBJ whole genome shotgun (WGS) entry which is preliminary data.</text>
</comment>
<dbReference type="Proteomes" id="UP000193411">
    <property type="component" value="Unassembled WGS sequence"/>
</dbReference>
<accession>A0A1Y2H5D0</accession>
<organism evidence="1 2">
    <name type="scientific">Catenaria anguillulae PL171</name>
    <dbReference type="NCBI Taxonomy" id="765915"/>
    <lineage>
        <taxon>Eukaryota</taxon>
        <taxon>Fungi</taxon>
        <taxon>Fungi incertae sedis</taxon>
        <taxon>Blastocladiomycota</taxon>
        <taxon>Blastocladiomycetes</taxon>
        <taxon>Blastocladiales</taxon>
        <taxon>Catenariaceae</taxon>
        <taxon>Catenaria</taxon>
    </lineage>
</organism>
<name>A0A1Y2H5D0_9FUNG</name>
<proteinExistence type="predicted"/>
<protein>
    <submittedName>
        <fullName evidence="1">Uncharacterized protein</fullName>
    </submittedName>
</protein>
<evidence type="ECO:0000313" key="2">
    <source>
        <dbReference type="Proteomes" id="UP000193411"/>
    </source>
</evidence>
<dbReference type="EMBL" id="MCFL01000290">
    <property type="protein sequence ID" value="ORZ29214.1"/>
    <property type="molecule type" value="Genomic_DNA"/>
</dbReference>
<keyword evidence="2" id="KW-1185">Reference proteome</keyword>
<reference evidence="1 2" key="1">
    <citation type="submission" date="2016-07" db="EMBL/GenBank/DDBJ databases">
        <title>Pervasive Adenine N6-methylation of Active Genes in Fungi.</title>
        <authorList>
            <consortium name="DOE Joint Genome Institute"/>
            <person name="Mondo S.J."/>
            <person name="Dannebaum R.O."/>
            <person name="Kuo R.C."/>
            <person name="Labutti K."/>
            <person name="Haridas S."/>
            <person name="Kuo A."/>
            <person name="Salamov A."/>
            <person name="Ahrendt S.R."/>
            <person name="Lipzen A."/>
            <person name="Sullivan W."/>
            <person name="Andreopoulos W.B."/>
            <person name="Clum A."/>
            <person name="Lindquist E."/>
            <person name="Daum C."/>
            <person name="Ramamoorthy G.K."/>
            <person name="Gryganskyi A."/>
            <person name="Culley D."/>
            <person name="Magnuson J.K."/>
            <person name="James T.Y."/>
            <person name="O'Malley M.A."/>
            <person name="Stajich J.E."/>
            <person name="Spatafora J.W."/>
            <person name="Visel A."/>
            <person name="Grigoriev I.V."/>
        </authorList>
    </citation>
    <scope>NUCLEOTIDE SEQUENCE [LARGE SCALE GENOMIC DNA]</scope>
    <source>
        <strain evidence="1 2">PL171</strain>
    </source>
</reference>
<dbReference type="AlphaFoldDB" id="A0A1Y2H5D0"/>
<evidence type="ECO:0000313" key="1">
    <source>
        <dbReference type="EMBL" id="ORZ29214.1"/>
    </source>
</evidence>
<sequence length="92" mass="9783">MVCVVRGGNRSLCHAWYLVCGLVAEARVVNSCVGPSRGGETSPKIASRTQASCPRVPRAIGVICVGECTGLGCDPNVYRSPRLVWILRALIV</sequence>